<dbReference type="Proteomes" id="UP001236014">
    <property type="component" value="Chromosome"/>
</dbReference>
<keyword evidence="2" id="KW-1185">Reference proteome</keyword>
<dbReference type="EMBL" id="CP127294">
    <property type="protein sequence ID" value="WIX78467.1"/>
    <property type="molecule type" value="Genomic_DNA"/>
</dbReference>
<dbReference type="AlphaFoldDB" id="A0A9Y2IEW6"/>
<dbReference type="RefSeq" id="WP_285969183.1">
    <property type="nucleotide sequence ID" value="NZ_CP127294.1"/>
</dbReference>
<protein>
    <submittedName>
        <fullName evidence="1">Uncharacterized protein</fullName>
    </submittedName>
</protein>
<evidence type="ECO:0000313" key="1">
    <source>
        <dbReference type="EMBL" id="WIX78467.1"/>
    </source>
</evidence>
<sequence>MNHSDPLAESLRESAVGADREMTGALVAAAYAEHDPDAQLAGIAVSAVAAGTDPEDILRACDAARLEIRTRAGSAQGYDDQAEDRVLDVMDRLTEWCHPDCRI</sequence>
<reference evidence="1 2" key="1">
    <citation type="submission" date="2023-06" db="EMBL/GenBank/DDBJ databases">
        <authorList>
            <person name="Oyuntsetseg B."/>
            <person name="Kim S.B."/>
        </authorList>
    </citation>
    <scope>NUCLEOTIDE SEQUENCE [LARGE SCALE GENOMIC DNA]</scope>
    <source>
        <strain evidence="1 2">2-15</strain>
    </source>
</reference>
<dbReference type="KEGG" id="acab:QRX50_45155"/>
<name>A0A9Y2IEW6_9PSEU</name>
<gene>
    <name evidence="1" type="ORF">QRX50_45155</name>
</gene>
<organism evidence="1 2">
    <name type="scientific">Amycolatopsis carbonis</name>
    <dbReference type="NCBI Taxonomy" id="715471"/>
    <lineage>
        <taxon>Bacteria</taxon>
        <taxon>Bacillati</taxon>
        <taxon>Actinomycetota</taxon>
        <taxon>Actinomycetes</taxon>
        <taxon>Pseudonocardiales</taxon>
        <taxon>Pseudonocardiaceae</taxon>
        <taxon>Amycolatopsis</taxon>
    </lineage>
</organism>
<proteinExistence type="predicted"/>
<accession>A0A9Y2IEW6</accession>
<evidence type="ECO:0000313" key="2">
    <source>
        <dbReference type="Proteomes" id="UP001236014"/>
    </source>
</evidence>